<dbReference type="SUPFAM" id="SSF50978">
    <property type="entry name" value="WD40 repeat-like"/>
    <property type="match status" value="1"/>
</dbReference>
<dbReference type="Gene3D" id="2.130.10.10">
    <property type="entry name" value="YVTN repeat-like/Quinoprotein amine dehydrogenase"/>
    <property type="match status" value="1"/>
</dbReference>
<organism evidence="2 3">
    <name type="scientific">Astathelohania contejeani</name>
    <dbReference type="NCBI Taxonomy" id="164912"/>
    <lineage>
        <taxon>Eukaryota</taxon>
        <taxon>Fungi</taxon>
        <taxon>Fungi incertae sedis</taxon>
        <taxon>Microsporidia</taxon>
        <taxon>Astathelohaniidae</taxon>
        <taxon>Astathelohania</taxon>
    </lineage>
</organism>
<evidence type="ECO:0000313" key="3">
    <source>
        <dbReference type="Proteomes" id="UP001516464"/>
    </source>
</evidence>
<dbReference type="InterPro" id="IPR036322">
    <property type="entry name" value="WD40_repeat_dom_sf"/>
</dbReference>
<dbReference type="InterPro" id="IPR019417">
    <property type="entry name" value="DUF2415"/>
</dbReference>
<comment type="caution">
    <text evidence="2">The sequence shown here is derived from an EMBL/GenBank/DDBJ whole genome shotgun (WGS) entry which is preliminary data.</text>
</comment>
<dbReference type="Proteomes" id="UP001516464">
    <property type="component" value="Unassembled WGS sequence"/>
</dbReference>
<evidence type="ECO:0000259" key="1">
    <source>
        <dbReference type="Pfam" id="PF10313"/>
    </source>
</evidence>
<name>A0ABQ7I0K0_9MICR</name>
<accession>A0ABQ7I0K0</accession>
<feature type="domain" description="DUF2415" evidence="1">
    <location>
        <begin position="248"/>
        <end position="285"/>
    </location>
</feature>
<dbReference type="EMBL" id="SBIQ01000039">
    <property type="protein sequence ID" value="KAF7683941.1"/>
    <property type="molecule type" value="Genomic_DNA"/>
</dbReference>
<reference evidence="2 3" key="1">
    <citation type="submission" date="2019-01" db="EMBL/GenBank/DDBJ databases">
        <title>Genomes sequencing and comparative genomics of infectious freshwater microsporidia, Cucumispora dikerogammari and Thelohania contejeani.</title>
        <authorList>
            <person name="Cormier A."/>
            <person name="Giraud I."/>
            <person name="Wattier R."/>
            <person name="Teixeira M."/>
            <person name="Grandjean F."/>
            <person name="Rigaud T."/>
            <person name="Cordaux R."/>
        </authorList>
    </citation>
    <scope>NUCLEOTIDE SEQUENCE [LARGE SCALE GENOMIC DNA]</scope>
    <source>
        <strain evidence="2">T1</strain>
        <tissue evidence="2">Spores</tissue>
    </source>
</reference>
<gene>
    <name evidence="2" type="ORF">TCON_0852</name>
</gene>
<dbReference type="SMART" id="SM00320">
    <property type="entry name" value="WD40"/>
    <property type="match status" value="2"/>
</dbReference>
<dbReference type="PANTHER" id="PTHR43991:SF9">
    <property type="entry name" value="DUF2415 DOMAIN-CONTAINING PROTEIN"/>
    <property type="match status" value="1"/>
</dbReference>
<dbReference type="PANTHER" id="PTHR43991">
    <property type="entry name" value="WD REPEAT PROTEIN (AFU_ORTHOLOGUE AFUA_8G05640)-RELATED"/>
    <property type="match status" value="1"/>
</dbReference>
<dbReference type="InterPro" id="IPR015943">
    <property type="entry name" value="WD40/YVTN_repeat-like_dom_sf"/>
</dbReference>
<dbReference type="Pfam" id="PF00400">
    <property type="entry name" value="WD40"/>
    <property type="match status" value="2"/>
</dbReference>
<dbReference type="Pfam" id="PF10313">
    <property type="entry name" value="DUF2415"/>
    <property type="match status" value="1"/>
</dbReference>
<dbReference type="InterPro" id="IPR001680">
    <property type="entry name" value="WD40_rpt"/>
</dbReference>
<keyword evidence="3" id="KW-1185">Reference proteome</keyword>
<sequence length="337" mass="37814">MSLKNPKEVNFFIKDIKKKIDIGVAAPHWQLRDMLDIYEGCLIFTRSHQIYSYDTCNDELICDMDKCETIDTLFFAPSALSCNHGLLAVGGQRGQVELINLKNRKTVFEYSEGLITNTVNILNIGGVIQLMACNNDKTIKIFGGENMQRLGTIEHPWAVNSCSMSDDQKFLASVGDKNEVFLFARDGGKYTRLNILETFKDSGFSVSWNSTSTMFAVATQDGYVCMWDTRFLCSPFAVTSHQFGSAQGACRNVKFSKKMSIDLLMYTEHSSYVNFLDTRDFNKQQSLCIDPKSENVSISGAIFSETGDSVYVSTNSAIYNFSISVNSRYSFADYSTI</sequence>
<proteinExistence type="predicted"/>
<evidence type="ECO:0000313" key="2">
    <source>
        <dbReference type="EMBL" id="KAF7683941.1"/>
    </source>
</evidence>
<protein>
    <recommendedName>
        <fullName evidence="1">DUF2415 domain-containing protein</fullName>
    </recommendedName>
</protein>